<dbReference type="EMBL" id="JBHSHB010000042">
    <property type="protein sequence ID" value="MFC4691727.1"/>
    <property type="molecule type" value="Genomic_DNA"/>
</dbReference>
<dbReference type="SUPFAM" id="SSF54593">
    <property type="entry name" value="Glyoxalase/Bleomycin resistance protein/Dihydroxybiphenyl dioxygenase"/>
    <property type="match status" value="1"/>
</dbReference>
<dbReference type="PROSITE" id="PS51257">
    <property type="entry name" value="PROKAR_LIPOPROTEIN"/>
    <property type="match status" value="1"/>
</dbReference>
<dbReference type="InterPro" id="IPR037523">
    <property type="entry name" value="VOC_core"/>
</dbReference>
<organism evidence="2 3">
    <name type="scientific">Dokdonia genika</name>
    <dbReference type="NCBI Taxonomy" id="308113"/>
    <lineage>
        <taxon>Bacteria</taxon>
        <taxon>Pseudomonadati</taxon>
        <taxon>Bacteroidota</taxon>
        <taxon>Flavobacteriia</taxon>
        <taxon>Flavobacteriales</taxon>
        <taxon>Flavobacteriaceae</taxon>
        <taxon>Dokdonia</taxon>
    </lineage>
</organism>
<sequence length="164" mass="18971">MKNIHIKAVALVATAFFIQSCKEQAPIDTSGATTQQIEVAIDHYAINVNDLERSVDFYQKIFGLQEIEDGTEQPHIRWFRLGSTQELHIIEVDSLDKRIPKGVHLALAVRDFDRFRKSIINYNLDYYDWPGTKNAISTRPDKVRQLYIQDPDGYWVEVNDGNQF</sequence>
<proteinExistence type="predicted"/>
<evidence type="ECO:0000313" key="3">
    <source>
        <dbReference type="Proteomes" id="UP001595878"/>
    </source>
</evidence>
<keyword evidence="3" id="KW-1185">Reference proteome</keyword>
<dbReference type="InterPro" id="IPR004360">
    <property type="entry name" value="Glyas_Fos-R_dOase_dom"/>
</dbReference>
<evidence type="ECO:0000313" key="2">
    <source>
        <dbReference type="EMBL" id="MFC4691727.1"/>
    </source>
</evidence>
<gene>
    <name evidence="2" type="ORF">ACFO5T_14925</name>
</gene>
<dbReference type="Proteomes" id="UP001595878">
    <property type="component" value="Unassembled WGS sequence"/>
</dbReference>
<dbReference type="RefSeq" id="WP_380036020.1">
    <property type="nucleotide sequence ID" value="NZ_JBHSHB010000042.1"/>
</dbReference>
<reference evidence="3" key="1">
    <citation type="journal article" date="2019" name="Int. J. Syst. Evol. Microbiol.">
        <title>The Global Catalogue of Microorganisms (GCM) 10K type strain sequencing project: providing services to taxonomists for standard genome sequencing and annotation.</title>
        <authorList>
            <consortium name="The Broad Institute Genomics Platform"/>
            <consortium name="The Broad Institute Genome Sequencing Center for Infectious Disease"/>
            <person name="Wu L."/>
            <person name="Ma J."/>
        </authorList>
    </citation>
    <scope>NUCLEOTIDE SEQUENCE [LARGE SCALE GENOMIC DNA]</scope>
    <source>
        <strain evidence="3">CGMCC 4.7427</strain>
    </source>
</reference>
<dbReference type="Pfam" id="PF00903">
    <property type="entry name" value="Glyoxalase"/>
    <property type="match status" value="1"/>
</dbReference>
<dbReference type="Gene3D" id="3.10.180.10">
    <property type="entry name" value="2,3-Dihydroxybiphenyl 1,2-Dioxygenase, domain 1"/>
    <property type="match status" value="1"/>
</dbReference>
<name>A0ABV9LDW4_9FLAO</name>
<comment type="caution">
    <text evidence="2">The sequence shown here is derived from an EMBL/GenBank/DDBJ whole genome shotgun (WGS) entry which is preliminary data.</text>
</comment>
<dbReference type="PROSITE" id="PS51819">
    <property type="entry name" value="VOC"/>
    <property type="match status" value="1"/>
</dbReference>
<dbReference type="InterPro" id="IPR029068">
    <property type="entry name" value="Glyas_Bleomycin-R_OHBP_Dase"/>
</dbReference>
<accession>A0ABV9LDW4</accession>
<dbReference type="PANTHER" id="PTHR47802">
    <property type="entry name" value="GLYOXALASE FAMILY PROTEIN, EXPRESSED"/>
    <property type="match status" value="1"/>
</dbReference>
<protein>
    <submittedName>
        <fullName evidence="2">VOC family protein</fullName>
    </submittedName>
</protein>
<feature type="domain" description="VOC" evidence="1">
    <location>
        <begin position="40"/>
        <end position="161"/>
    </location>
</feature>
<evidence type="ECO:0000259" key="1">
    <source>
        <dbReference type="PROSITE" id="PS51819"/>
    </source>
</evidence>
<dbReference type="PANTHER" id="PTHR47802:SF1">
    <property type="entry name" value="GLYOXALASE FAMILY PROTEIN, EXPRESSED"/>
    <property type="match status" value="1"/>
</dbReference>